<comment type="function">
    <text evidence="1">Probably deamidates glutamine residues to glutamate on methyl-accepting chemotaxis receptors (MCPs), playing an important role in chemotaxis.</text>
</comment>
<comment type="caution">
    <text evidence="2">The sequence shown here is derived from an EMBL/GenBank/DDBJ whole genome shotgun (WGS) entry which is preliminary data.</text>
</comment>
<dbReference type="Proteomes" id="UP001138661">
    <property type="component" value="Unassembled WGS sequence"/>
</dbReference>
<comment type="similarity">
    <text evidence="1">Belongs to the CheD family.</text>
</comment>
<dbReference type="GO" id="GO:0050568">
    <property type="term" value="F:protein-glutamine glutaminase activity"/>
    <property type="evidence" value="ECO:0007669"/>
    <property type="project" value="UniProtKB-UniRule"/>
</dbReference>
<dbReference type="EC" id="3.5.1.44" evidence="1"/>
<sequence>MSGPWVHITQGEHAIGTDPEMVISTLLGSCVSCCLWDPVAGVGGMNHMLLTTNTGDAGVCNLAGINAMEVLINDVLKQGARRDRLRAKAFGGARMVSGLSDIGKNNSEFILAFLEQEGISCDGHSLGGETARQLKFWPATGKVMQKVRGDAPLEALTHLPELSAIGNDLELF</sequence>
<dbReference type="Pfam" id="PF03975">
    <property type="entry name" value="CheD"/>
    <property type="match status" value="1"/>
</dbReference>
<dbReference type="PANTHER" id="PTHR35147:SF3">
    <property type="entry name" value="CHEMORECEPTOR GLUTAMINE DEAMIDASE CHED 1-RELATED"/>
    <property type="match status" value="1"/>
</dbReference>
<evidence type="ECO:0000256" key="1">
    <source>
        <dbReference type="HAMAP-Rule" id="MF_01440"/>
    </source>
</evidence>
<reference evidence="2" key="1">
    <citation type="submission" date="2021-07" db="EMBL/GenBank/DDBJ databases">
        <title>Roseobacter insulae sp. nov., isolated from a tidal flat.</title>
        <authorList>
            <person name="Park S."/>
            <person name="Yoon J.-H."/>
        </authorList>
    </citation>
    <scope>NUCLEOTIDE SEQUENCE</scope>
    <source>
        <strain evidence="2">YSTF-M11</strain>
    </source>
</reference>
<dbReference type="GO" id="GO:0006935">
    <property type="term" value="P:chemotaxis"/>
    <property type="evidence" value="ECO:0007669"/>
    <property type="project" value="UniProtKB-UniRule"/>
</dbReference>
<proteinExistence type="inferred from homology"/>
<dbReference type="EMBL" id="JAHXDN010000002">
    <property type="protein sequence ID" value="MBW4708223.1"/>
    <property type="molecule type" value="Genomic_DNA"/>
</dbReference>
<protein>
    <recommendedName>
        <fullName evidence="1">Probable chemoreceptor glutamine deamidase CheD</fullName>
        <ecNumber evidence="1">3.5.1.44</ecNumber>
    </recommendedName>
</protein>
<keyword evidence="3" id="KW-1185">Reference proteome</keyword>
<dbReference type="InterPro" id="IPR005659">
    <property type="entry name" value="Chemorcpt_Glu_NH3ase_CheD"/>
</dbReference>
<evidence type="ECO:0000313" key="3">
    <source>
        <dbReference type="Proteomes" id="UP001138661"/>
    </source>
</evidence>
<accession>A0A9X1K274</accession>
<dbReference type="CDD" id="cd16352">
    <property type="entry name" value="CheD"/>
    <property type="match status" value="1"/>
</dbReference>
<keyword evidence="1" id="KW-0145">Chemotaxis</keyword>
<dbReference type="HAMAP" id="MF_01440">
    <property type="entry name" value="CheD"/>
    <property type="match status" value="1"/>
</dbReference>
<dbReference type="AlphaFoldDB" id="A0A9X1K274"/>
<dbReference type="PANTHER" id="PTHR35147">
    <property type="entry name" value="CHEMORECEPTOR GLUTAMINE DEAMIDASE CHED-RELATED"/>
    <property type="match status" value="1"/>
</dbReference>
<comment type="catalytic activity">
    <reaction evidence="1">
        <text>L-glutaminyl-[protein] + H2O = L-glutamyl-[protein] + NH4(+)</text>
        <dbReference type="Rhea" id="RHEA:16441"/>
        <dbReference type="Rhea" id="RHEA-COMP:10207"/>
        <dbReference type="Rhea" id="RHEA-COMP:10208"/>
        <dbReference type="ChEBI" id="CHEBI:15377"/>
        <dbReference type="ChEBI" id="CHEBI:28938"/>
        <dbReference type="ChEBI" id="CHEBI:29973"/>
        <dbReference type="ChEBI" id="CHEBI:30011"/>
        <dbReference type="EC" id="3.5.1.44"/>
    </reaction>
</comment>
<name>A0A9X1K274_9RHOB</name>
<organism evidence="2 3">
    <name type="scientific">Roseobacter insulae</name>
    <dbReference type="NCBI Taxonomy" id="2859783"/>
    <lineage>
        <taxon>Bacteria</taxon>
        <taxon>Pseudomonadati</taxon>
        <taxon>Pseudomonadota</taxon>
        <taxon>Alphaproteobacteria</taxon>
        <taxon>Rhodobacterales</taxon>
        <taxon>Roseobacteraceae</taxon>
        <taxon>Roseobacter</taxon>
    </lineage>
</organism>
<evidence type="ECO:0000313" key="2">
    <source>
        <dbReference type="EMBL" id="MBW4708223.1"/>
    </source>
</evidence>
<gene>
    <name evidence="1" type="primary">cheD</name>
    <name evidence="2" type="ORF">KX928_10545</name>
</gene>
<keyword evidence="1" id="KW-0378">Hydrolase</keyword>